<dbReference type="Proteomes" id="UP000244441">
    <property type="component" value="Chromosome"/>
</dbReference>
<dbReference type="KEGG" id="cate:C2869_16855"/>
<gene>
    <name evidence="2" type="ORF">C2869_16855</name>
</gene>
<organism evidence="2 3">
    <name type="scientific">Saccharobesus litoralis</name>
    <dbReference type="NCBI Taxonomy" id="2172099"/>
    <lineage>
        <taxon>Bacteria</taxon>
        <taxon>Pseudomonadati</taxon>
        <taxon>Pseudomonadota</taxon>
        <taxon>Gammaproteobacteria</taxon>
        <taxon>Alteromonadales</taxon>
        <taxon>Alteromonadaceae</taxon>
        <taxon>Saccharobesus</taxon>
    </lineage>
</organism>
<feature type="region of interest" description="Disordered" evidence="1">
    <location>
        <begin position="1"/>
        <end position="24"/>
    </location>
</feature>
<keyword evidence="3" id="KW-1185">Reference proteome</keyword>
<dbReference type="EMBL" id="CP026604">
    <property type="protein sequence ID" value="AWB67990.1"/>
    <property type="molecule type" value="Genomic_DNA"/>
</dbReference>
<proteinExistence type="predicted"/>
<evidence type="ECO:0000313" key="3">
    <source>
        <dbReference type="Proteomes" id="UP000244441"/>
    </source>
</evidence>
<evidence type="ECO:0000256" key="1">
    <source>
        <dbReference type="SAM" id="MobiDB-lite"/>
    </source>
</evidence>
<sequence>MVAKDFTQFGGQVARQSNGNKPKKTDKVWTSVFCGDDRIISQLFVKNGMYDQLYFFNGKFILSECA</sequence>
<accession>A0A2S0VV63</accession>
<reference evidence="2 3" key="1">
    <citation type="submission" date="2018-01" db="EMBL/GenBank/DDBJ databases">
        <title>Genome sequence of a Cantenovulum-like bacteria.</title>
        <authorList>
            <person name="Tan W.R."/>
            <person name="Lau N.-S."/>
            <person name="Go F."/>
            <person name="Amirul A.-A.A."/>
        </authorList>
    </citation>
    <scope>NUCLEOTIDE SEQUENCE [LARGE SCALE GENOMIC DNA]</scope>
    <source>
        <strain evidence="2 3">CCB-QB4</strain>
    </source>
</reference>
<protein>
    <submittedName>
        <fullName evidence="2">Uncharacterized protein</fullName>
    </submittedName>
</protein>
<evidence type="ECO:0000313" key="2">
    <source>
        <dbReference type="EMBL" id="AWB67990.1"/>
    </source>
</evidence>
<name>A0A2S0VV63_9ALTE</name>
<dbReference type="AlphaFoldDB" id="A0A2S0VV63"/>